<gene>
    <name evidence="3" type="ORF">EXD98_08085</name>
    <name evidence="2" type="ORF">PA3_07780</name>
</gene>
<evidence type="ECO:0008006" key="6">
    <source>
        <dbReference type="Google" id="ProtNLM"/>
    </source>
</evidence>
<name>A0A345W8Z9_ACIPI</name>
<keyword evidence="1" id="KW-0732">Signal</keyword>
<evidence type="ECO:0000313" key="4">
    <source>
        <dbReference type="Proteomes" id="UP000294065"/>
    </source>
</evidence>
<reference evidence="3 4" key="1">
    <citation type="submission" date="2019-02" db="EMBL/GenBank/DDBJ databases">
        <title>The Batch Genome Submission of Acinetobacter spp. strains.</title>
        <authorList>
            <person name="Qin J."/>
            <person name="Hu Y."/>
            <person name="Ye H."/>
            <person name="Wei L."/>
            <person name="Feng Y."/>
            <person name="Zong Z."/>
        </authorList>
    </citation>
    <scope>NUCLEOTIDE SEQUENCE [LARGE SCALE GENOMIC DNA]</scope>
    <source>
        <strain evidence="3 4">WCHAP100012</strain>
    </source>
</reference>
<accession>A0A345W8Z9</accession>
<protein>
    <recommendedName>
        <fullName evidence="6">Secreted protein</fullName>
    </recommendedName>
</protein>
<feature type="signal peptide" evidence="1">
    <location>
        <begin position="1"/>
        <end position="19"/>
    </location>
</feature>
<dbReference type="Proteomes" id="UP000317717">
    <property type="component" value="Unassembled WGS sequence"/>
</dbReference>
<sequence length="134" mass="14978">MKKLFLGLTLAITTQVIQAAPMGKLPIMASRGNCFAVTPVGFGEHNESISYYVNDSHDLWVRSFQRSKGGAVRSIDSAYAYEWTWRAYAGYVDSKIYTSWTVNGHHAIRFSLMDIRTSTTSATTCNLGQGWPWS</sequence>
<feature type="chain" id="PRO_5041540380" description="Secreted protein" evidence="1">
    <location>
        <begin position="20"/>
        <end position="134"/>
    </location>
</feature>
<dbReference type="AlphaFoldDB" id="A0A345W8Z9"/>
<organism evidence="2 5">
    <name type="scientific">Acinetobacter pittii</name>
    <name type="common">Acinetobacter genomosp. 3</name>
    <dbReference type="NCBI Taxonomy" id="48296"/>
    <lineage>
        <taxon>Bacteria</taxon>
        <taxon>Pseudomonadati</taxon>
        <taxon>Pseudomonadota</taxon>
        <taxon>Gammaproteobacteria</taxon>
        <taxon>Moraxellales</taxon>
        <taxon>Moraxellaceae</taxon>
        <taxon>Acinetobacter</taxon>
        <taxon>Acinetobacter calcoaceticus/baumannii complex</taxon>
    </lineage>
</organism>
<evidence type="ECO:0000256" key="1">
    <source>
        <dbReference type="SAM" id="SignalP"/>
    </source>
</evidence>
<reference evidence="2 5" key="2">
    <citation type="submission" date="2019-06" db="EMBL/GenBank/DDBJ databases">
        <title>Whole genome shotgun sequence of Acinetobacter pittii NBRC 110514.</title>
        <authorList>
            <person name="Hosoyama A."/>
            <person name="Uohara A."/>
            <person name="Ohji S."/>
            <person name="Ichikawa N."/>
        </authorList>
    </citation>
    <scope>NUCLEOTIDE SEQUENCE [LARGE SCALE GENOMIC DNA]</scope>
    <source>
        <strain evidence="2 5">NBRC 110514</strain>
    </source>
</reference>
<comment type="caution">
    <text evidence="2">The sequence shown here is derived from an EMBL/GenBank/DDBJ whole genome shotgun (WGS) entry which is preliminary data.</text>
</comment>
<dbReference type="RefSeq" id="WP_086399954.1">
    <property type="nucleotide sequence ID" value="NZ_BHGB01000001.1"/>
</dbReference>
<evidence type="ECO:0000313" key="3">
    <source>
        <dbReference type="EMBL" id="RZH30083.1"/>
    </source>
</evidence>
<dbReference type="Proteomes" id="UP000294065">
    <property type="component" value="Unassembled WGS sequence"/>
</dbReference>
<evidence type="ECO:0000313" key="2">
    <source>
        <dbReference type="EMBL" id="GEA66620.1"/>
    </source>
</evidence>
<dbReference type="EMBL" id="BJLJ01000004">
    <property type="protein sequence ID" value="GEA66620.1"/>
    <property type="molecule type" value="Genomic_DNA"/>
</dbReference>
<dbReference type="EMBL" id="SGTH01000002">
    <property type="protein sequence ID" value="RZH30083.1"/>
    <property type="molecule type" value="Genomic_DNA"/>
</dbReference>
<evidence type="ECO:0000313" key="5">
    <source>
        <dbReference type="Proteomes" id="UP000317717"/>
    </source>
</evidence>
<proteinExistence type="predicted"/>